<evidence type="ECO:0000313" key="1">
    <source>
        <dbReference type="EMBL" id="SFM95839.1"/>
    </source>
</evidence>
<proteinExistence type="predicted"/>
<name>A0A1I4V3P5_9GAMM</name>
<protein>
    <recommendedName>
        <fullName evidence="3">Methyltransferase domain-containing protein</fullName>
    </recommendedName>
</protein>
<keyword evidence="2" id="KW-1185">Reference proteome</keyword>
<dbReference type="Gene3D" id="3.40.50.150">
    <property type="entry name" value="Vaccinia Virus protein VP39"/>
    <property type="match status" value="1"/>
</dbReference>
<dbReference type="AlphaFoldDB" id="A0A1I4V3P5"/>
<organism evidence="1 2">
    <name type="scientific">Dokdonella immobilis</name>
    <dbReference type="NCBI Taxonomy" id="578942"/>
    <lineage>
        <taxon>Bacteria</taxon>
        <taxon>Pseudomonadati</taxon>
        <taxon>Pseudomonadota</taxon>
        <taxon>Gammaproteobacteria</taxon>
        <taxon>Lysobacterales</taxon>
        <taxon>Rhodanobacteraceae</taxon>
        <taxon>Dokdonella</taxon>
    </lineage>
</organism>
<dbReference type="EMBL" id="FOVF01000001">
    <property type="protein sequence ID" value="SFM95839.1"/>
    <property type="molecule type" value="Genomic_DNA"/>
</dbReference>
<dbReference type="SUPFAM" id="SSF53335">
    <property type="entry name" value="S-adenosyl-L-methionine-dependent methyltransferases"/>
    <property type="match status" value="1"/>
</dbReference>
<dbReference type="STRING" id="578942.SAMN05216289_10191"/>
<dbReference type="Proteomes" id="UP000198575">
    <property type="component" value="Unassembled WGS sequence"/>
</dbReference>
<sequence length="234" mass="25390">MHLVPRSIFELVELQHLLAGEWNLARARAALVASGPGLSIDPLAVGQARAISSHPEWTRLHRHGNGLAGDLRCLPDSLPFENDSMQLIVARHIVDVLGPGSGIEAELARILAPGGMLFLFGLNPLSPWRFWLSRQVRHGLLLPDYSSSGRVRSALVGCKLSIVRREFLGGAWPGNSRDASLTDSGPAGAIWEGAWLLAARKQRVGMRPIPLRAGRRRVPVNSALAQSPSRRVSP</sequence>
<evidence type="ECO:0000313" key="2">
    <source>
        <dbReference type="Proteomes" id="UP000198575"/>
    </source>
</evidence>
<dbReference type="InterPro" id="IPR029063">
    <property type="entry name" value="SAM-dependent_MTases_sf"/>
</dbReference>
<evidence type="ECO:0008006" key="3">
    <source>
        <dbReference type="Google" id="ProtNLM"/>
    </source>
</evidence>
<accession>A0A1I4V3P5</accession>
<gene>
    <name evidence="1" type="ORF">SAMN05216289_10191</name>
</gene>
<reference evidence="1 2" key="1">
    <citation type="submission" date="2016-10" db="EMBL/GenBank/DDBJ databases">
        <authorList>
            <person name="de Groot N.N."/>
        </authorList>
    </citation>
    <scope>NUCLEOTIDE SEQUENCE [LARGE SCALE GENOMIC DNA]</scope>
    <source>
        <strain evidence="1 2">CGMCC 1.7659</strain>
    </source>
</reference>